<feature type="domain" description="Plastocyanin-like" evidence="7">
    <location>
        <begin position="99"/>
        <end position="209"/>
    </location>
</feature>
<dbReference type="AlphaFoldDB" id="Q8WPD1"/>
<dbReference type="CDD" id="cd13884">
    <property type="entry name" value="CuRO_2_tcLCC_insect_like"/>
    <property type="match status" value="1"/>
</dbReference>
<evidence type="ECO:0000256" key="2">
    <source>
        <dbReference type="ARBA" id="ARBA00022723"/>
    </source>
</evidence>
<dbReference type="PROSITE" id="PS00079">
    <property type="entry name" value="MULTICOPPER_OXIDASE1"/>
    <property type="match status" value="1"/>
</dbReference>
<dbReference type="InterPro" id="IPR001117">
    <property type="entry name" value="Cu-oxidase_2nd"/>
</dbReference>
<dbReference type="InterPro" id="IPR002355">
    <property type="entry name" value="Cu_oxidase_Cu_BS"/>
</dbReference>
<dbReference type="Gene3D" id="2.60.40.420">
    <property type="entry name" value="Cupredoxins - blue copper proteins"/>
    <property type="match status" value="3"/>
</dbReference>
<dbReference type="GO" id="GO:0005507">
    <property type="term" value="F:copper ion binding"/>
    <property type="evidence" value="ECO:0007669"/>
    <property type="project" value="InterPro"/>
</dbReference>
<comment type="similarity">
    <text evidence="1">Belongs to the multicopper oxidase family.</text>
</comment>
<evidence type="ECO:0000259" key="6">
    <source>
        <dbReference type="Pfam" id="PF07731"/>
    </source>
</evidence>
<dbReference type="PANTHER" id="PTHR11709:SF232">
    <property type="entry name" value="STRAW, ISOFORM G"/>
    <property type="match status" value="1"/>
</dbReference>
<feature type="domain" description="Plastocyanin-like" evidence="6">
    <location>
        <begin position="509"/>
        <end position="657"/>
    </location>
</feature>
<protein>
    <submittedName>
        <fullName evidence="8">Laccase</fullName>
        <ecNumber evidence="8">1.10.3.2</ecNumber>
    </submittedName>
</protein>
<feature type="chain" id="PRO_5004315698" evidence="4">
    <location>
        <begin position="21"/>
        <end position="680"/>
    </location>
</feature>
<evidence type="ECO:0000256" key="4">
    <source>
        <dbReference type="SAM" id="SignalP"/>
    </source>
</evidence>
<dbReference type="FunFam" id="2.60.40.420:FF:000031">
    <property type="entry name" value="Laccase-2 isoform A"/>
    <property type="match status" value="1"/>
</dbReference>
<evidence type="ECO:0000259" key="5">
    <source>
        <dbReference type="Pfam" id="PF00394"/>
    </source>
</evidence>
<dbReference type="FunFam" id="2.60.40.420:FF:000045">
    <property type="entry name" value="Laccase 2"/>
    <property type="match status" value="1"/>
</dbReference>
<dbReference type="Pfam" id="PF07731">
    <property type="entry name" value="Cu-oxidase_2"/>
    <property type="match status" value="1"/>
</dbReference>
<evidence type="ECO:0000259" key="7">
    <source>
        <dbReference type="Pfam" id="PF07732"/>
    </source>
</evidence>
<dbReference type="InterPro" id="IPR033138">
    <property type="entry name" value="Cu_oxidase_CS"/>
</dbReference>
<dbReference type="EC" id="1.10.3.2" evidence="8"/>
<dbReference type="CDD" id="cd13905">
    <property type="entry name" value="CuRO_3_tcLLC2_insect_like"/>
    <property type="match status" value="1"/>
</dbReference>
<accession>Q8WPD1</accession>
<sequence>MNLLAVGAVFLLTHTIGAYGDNDGITAAVNRKKNLFRSQINATSMSTPEECARACIDGEPPKTCYYHFTVEYYSTLTEACKLCQQEARSRVTPDCQCIQADGYEKSGLITVNRMYPGPGIMACLGDNIVVDVENRVLGNAVTVHFHGVYQRNYQYSDGVPFVTQCPIQEGSTFRYQWKAENSGTHLWHAHTGLHKGEGLMGPLIIREPKSTEPNHDLWDHDDIDNVIFLSDWFHRSSADHFPGNFHREPGQEPDNFLINGMGQWTDPDTGETTNTSYAHFNVTNGKSYKFRLINGAGMTCPLMLTIEGHKMHIIASDGQPLELVTVNTITSFAAERYDFVLNANKPIGNYWIQLRADGPCINRKMQQFAVLHYTSAPVEPQRSRITFDGPTSLDTGVILNPLNVRCFEQKLRTYIRCMSDLVNAKPIPQEILKDKADVQIFMNFGFNGYDPNDLFQPGRYLPYHVAGGGESVAMMGNISNFYPASPLLSQRSDIPDDQICSIADREAKCGKAYPCQCVHIERIPLNSVTELILTDEAKIANLSHPFHLHGQPFYLFGEGDADLHGVKTINVETVKELEKQGKLNRYPTSVAVEHNDVEGPVPPKVAARFPAKDTYAVPNSGYSIIRFWATNPGYWLFHCHFEFHALMGMMTIFHVGEPEDLPPVPPGFPKCGPYTPPLIF</sequence>
<dbReference type="InterPro" id="IPR011707">
    <property type="entry name" value="Cu-oxidase-like_N"/>
</dbReference>
<dbReference type="SUPFAM" id="SSF49503">
    <property type="entry name" value="Cupredoxins"/>
    <property type="match status" value="3"/>
</dbReference>
<keyword evidence="4" id="KW-0732">Signal</keyword>
<evidence type="ECO:0000256" key="3">
    <source>
        <dbReference type="ARBA" id="ARBA00023002"/>
    </source>
</evidence>
<dbReference type="InterPro" id="IPR008972">
    <property type="entry name" value="Cupredoxin"/>
</dbReference>
<keyword evidence="2" id="KW-0479">Metal-binding</keyword>
<feature type="domain" description="Plastocyanin-like" evidence="5">
    <location>
        <begin position="225"/>
        <end position="375"/>
    </location>
</feature>
<dbReference type="PROSITE" id="PS00080">
    <property type="entry name" value="MULTICOPPER_OXIDASE2"/>
    <property type="match status" value="1"/>
</dbReference>
<dbReference type="CDD" id="cd13858">
    <property type="entry name" value="CuRO_1_tcLCC2_insect_like"/>
    <property type="match status" value="1"/>
</dbReference>
<name>Q8WPD1_PIMHY</name>
<evidence type="ECO:0000256" key="1">
    <source>
        <dbReference type="ARBA" id="ARBA00010609"/>
    </source>
</evidence>
<feature type="signal peptide" evidence="4">
    <location>
        <begin position="1"/>
        <end position="20"/>
    </location>
</feature>
<keyword evidence="3 8" id="KW-0560">Oxidoreductase</keyword>
<dbReference type="Pfam" id="PF00394">
    <property type="entry name" value="Cu-oxidase"/>
    <property type="match status" value="1"/>
</dbReference>
<evidence type="ECO:0000313" key="8">
    <source>
        <dbReference type="EMBL" id="CAD20461.1"/>
    </source>
</evidence>
<dbReference type="PANTHER" id="PTHR11709">
    <property type="entry name" value="MULTI-COPPER OXIDASE"/>
    <property type="match status" value="1"/>
</dbReference>
<dbReference type="EMBL" id="AJ427356">
    <property type="protein sequence ID" value="CAD20461.1"/>
    <property type="molecule type" value="mRNA"/>
</dbReference>
<dbReference type="GO" id="GO:0005886">
    <property type="term" value="C:plasma membrane"/>
    <property type="evidence" value="ECO:0007669"/>
    <property type="project" value="TreeGrafter"/>
</dbReference>
<reference evidence="8" key="1">
    <citation type="journal article" date="2003" name="Comp. Biochem. Physiol. C Pharmacol. Toxicol. Endocrinol.">
        <title>cDNAs encoding large venom proteins from the parasitoid wasp Pimpla Hypochondriaca identified by random sequence analysis.</title>
        <authorList>
            <person name="Parkinson N.M."/>
            <person name="Conyers C."/>
            <person name="Keen J.N."/>
            <person name="MacNicoll A.D."/>
            <person name="Weaver I.S.R."/>
        </authorList>
    </citation>
    <scope>NUCLEOTIDE SEQUENCE</scope>
    <source>
        <tissue evidence="8">Venom secretory tissue</tissue>
    </source>
</reference>
<dbReference type="InterPro" id="IPR011706">
    <property type="entry name" value="Cu-oxidase_C"/>
</dbReference>
<organism evidence="8">
    <name type="scientific">Pimpla hypochondriaca</name>
    <name type="common">Parasitoid wasp</name>
    <dbReference type="NCBI Taxonomy" id="135724"/>
    <lineage>
        <taxon>Eukaryota</taxon>
        <taxon>Metazoa</taxon>
        <taxon>Ecdysozoa</taxon>
        <taxon>Arthropoda</taxon>
        <taxon>Hexapoda</taxon>
        <taxon>Insecta</taxon>
        <taxon>Pterygota</taxon>
        <taxon>Neoptera</taxon>
        <taxon>Endopterygota</taxon>
        <taxon>Hymenoptera</taxon>
        <taxon>Apocrita</taxon>
        <taxon>Ichneumonoidea</taxon>
        <taxon>Ichneumonidae</taxon>
        <taxon>Pimplinae</taxon>
        <taxon>Pimplini</taxon>
        <taxon>Pimpla</taxon>
    </lineage>
</organism>
<dbReference type="InterPro" id="IPR045087">
    <property type="entry name" value="Cu-oxidase_fam"/>
</dbReference>
<gene>
    <name evidence="8" type="primary">lac1</name>
</gene>
<proteinExistence type="evidence at transcript level"/>
<dbReference type="GO" id="GO:0052716">
    <property type="term" value="F:hydroquinone:oxygen oxidoreductase activity"/>
    <property type="evidence" value="ECO:0007669"/>
    <property type="project" value="UniProtKB-EC"/>
</dbReference>
<dbReference type="GO" id="GO:0006826">
    <property type="term" value="P:iron ion transport"/>
    <property type="evidence" value="ECO:0007669"/>
    <property type="project" value="TreeGrafter"/>
</dbReference>
<dbReference type="Pfam" id="PF07732">
    <property type="entry name" value="Cu-oxidase_3"/>
    <property type="match status" value="1"/>
</dbReference>